<feature type="compositionally biased region" description="Basic residues" evidence="1">
    <location>
        <begin position="100"/>
        <end position="118"/>
    </location>
</feature>
<sequence>MMPTTAFCLIHSFISLSPATHGPPLSRRRRAASFTAAHGLSGSRGGRAQRSDSQRSGGPAHGIEHSSDSTRAQRRRISAREARPRVLRRGGARGLPGASGRRRARTGRGISRRRRARPGRGSSTAAASSARGPTAGAPGGGGA</sequence>
<dbReference type="EMBL" id="CM029052">
    <property type="protein sequence ID" value="KAG2556292.1"/>
    <property type="molecule type" value="Genomic_DNA"/>
</dbReference>
<name>A0A8T0P7Z2_PANVG</name>
<accession>A0A8T0P7Z2</accession>
<reference evidence="2" key="1">
    <citation type="submission" date="2020-05" db="EMBL/GenBank/DDBJ databases">
        <title>WGS assembly of Panicum virgatum.</title>
        <authorList>
            <person name="Lovell J.T."/>
            <person name="Jenkins J."/>
            <person name="Shu S."/>
            <person name="Juenger T.E."/>
            <person name="Schmutz J."/>
        </authorList>
    </citation>
    <scope>NUCLEOTIDE SEQUENCE</scope>
    <source>
        <strain evidence="2">AP13</strain>
    </source>
</reference>
<dbReference type="Proteomes" id="UP000823388">
    <property type="component" value="Chromosome 8N"/>
</dbReference>
<organism evidence="2 3">
    <name type="scientific">Panicum virgatum</name>
    <name type="common">Blackwell switchgrass</name>
    <dbReference type="NCBI Taxonomy" id="38727"/>
    <lineage>
        <taxon>Eukaryota</taxon>
        <taxon>Viridiplantae</taxon>
        <taxon>Streptophyta</taxon>
        <taxon>Embryophyta</taxon>
        <taxon>Tracheophyta</taxon>
        <taxon>Spermatophyta</taxon>
        <taxon>Magnoliopsida</taxon>
        <taxon>Liliopsida</taxon>
        <taxon>Poales</taxon>
        <taxon>Poaceae</taxon>
        <taxon>PACMAD clade</taxon>
        <taxon>Panicoideae</taxon>
        <taxon>Panicodae</taxon>
        <taxon>Paniceae</taxon>
        <taxon>Panicinae</taxon>
        <taxon>Panicum</taxon>
        <taxon>Panicum sect. Hiantes</taxon>
    </lineage>
</organism>
<feature type="compositionally biased region" description="Low complexity" evidence="1">
    <location>
        <begin position="119"/>
        <end position="136"/>
    </location>
</feature>
<gene>
    <name evidence="2" type="ORF">PVAP13_8NG074800</name>
</gene>
<proteinExistence type="predicted"/>
<feature type="region of interest" description="Disordered" evidence="1">
    <location>
        <begin position="33"/>
        <end position="143"/>
    </location>
</feature>
<evidence type="ECO:0000256" key="1">
    <source>
        <dbReference type="SAM" id="MobiDB-lite"/>
    </source>
</evidence>
<evidence type="ECO:0000313" key="2">
    <source>
        <dbReference type="EMBL" id="KAG2556292.1"/>
    </source>
</evidence>
<comment type="caution">
    <text evidence="2">The sequence shown here is derived from an EMBL/GenBank/DDBJ whole genome shotgun (WGS) entry which is preliminary data.</text>
</comment>
<protein>
    <submittedName>
        <fullName evidence="2">Uncharacterized protein</fullName>
    </submittedName>
</protein>
<keyword evidence="3" id="KW-1185">Reference proteome</keyword>
<evidence type="ECO:0000313" key="3">
    <source>
        <dbReference type="Proteomes" id="UP000823388"/>
    </source>
</evidence>
<dbReference type="AlphaFoldDB" id="A0A8T0P7Z2"/>